<protein>
    <recommendedName>
        <fullName evidence="9">Heme haloperoxidase family profile domain-containing protein</fullName>
    </recommendedName>
</protein>
<gene>
    <name evidence="10" type="ORF">PENDEC_c006G05127</name>
</gene>
<dbReference type="SUPFAM" id="SSF47571">
    <property type="entry name" value="Cloroperoxidase"/>
    <property type="match status" value="1"/>
</dbReference>
<dbReference type="PROSITE" id="PS51405">
    <property type="entry name" value="HEME_HALOPEROXIDASE"/>
    <property type="match status" value="1"/>
</dbReference>
<keyword evidence="6" id="KW-0408">Iron</keyword>
<evidence type="ECO:0000313" key="10">
    <source>
        <dbReference type="EMBL" id="OQD75724.1"/>
    </source>
</evidence>
<evidence type="ECO:0000256" key="6">
    <source>
        <dbReference type="ARBA" id="ARBA00023004"/>
    </source>
</evidence>
<dbReference type="PANTHER" id="PTHR33577">
    <property type="entry name" value="STERIGMATOCYSTIN BIOSYNTHESIS PEROXIDASE STCC-RELATED"/>
    <property type="match status" value="1"/>
</dbReference>
<feature type="signal peptide" evidence="8">
    <location>
        <begin position="1"/>
        <end position="21"/>
    </location>
</feature>
<dbReference type="Gene3D" id="1.10.489.10">
    <property type="entry name" value="Chloroperoxidase-like"/>
    <property type="match status" value="1"/>
</dbReference>
<dbReference type="Proteomes" id="UP000191522">
    <property type="component" value="Unassembled WGS sequence"/>
</dbReference>
<evidence type="ECO:0000256" key="2">
    <source>
        <dbReference type="ARBA" id="ARBA00022559"/>
    </source>
</evidence>
<dbReference type="EMBL" id="MDYL01000006">
    <property type="protein sequence ID" value="OQD75724.1"/>
    <property type="molecule type" value="Genomic_DNA"/>
</dbReference>
<evidence type="ECO:0000256" key="1">
    <source>
        <dbReference type="ARBA" id="ARBA00001970"/>
    </source>
</evidence>
<organism evidence="10 11">
    <name type="scientific">Penicillium decumbens</name>
    <dbReference type="NCBI Taxonomy" id="69771"/>
    <lineage>
        <taxon>Eukaryota</taxon>
        <taxon>Fungi</taxon>
        <taxon>Dikarya</taxon>
        <taxon>Ascomycota</taxon>
        <taxon>Pezizomycotina</taxon>
        <taxon>Eurotiomycetes</taxon>
        <taxon>Eurotiomycetidae</taxon>
        <taxon>Eurotiales</taxon>
        <taxon>Aspergillaceae</taxon>
        <taxon>Penicillium</taxon>
    </lineage>
</organism>
<keyword evidence="4" id="KW-0479">Metal-binding</keyword>
<proteinExistence type="inferred from homology"/>
<feature type="domain" description="Heme haloperoxidase family profile" evidence="9">
    <location>
        <begin position="72"/>
        <end position="319"/>
    </location>
</feature>
<dbReference type="InterPro" id="IPR036851">
    <property type="entry name" value="Chloroperoxidase-like_sf"/>
</dbReference>
<accession>A0A1V6PFF1</accession>
<name>A0A1V6PFF1_PENDC</name>
<comment type="cofactor">
    <cofactor evidence="1">
        <name>heme b</name>
        <dbReference type="ChEBI" id="CHEBI:60344"/>
    </cofactor>
</comment>
<sequence>MRIFNPGHLLWSSSLLIIAAAFPDLGDFHSGRSSHGSLHKRCPFGHDQPKVETKHDKRFLFDAMNSPVDVTGEHKFQPPNFKNGDQRGPCPGLNALANHGYIPRNGVFAHVIEAINKVYGMGVDLATVLAIMGTVWTGDPLSLDPSFSIGGPDPGVNNLLDNLGGLLGNSQGLIGSHNFIEADSSNTRDDLYVTGNSHTLNMDKFMAWYNMSTDGTFDMDLMAKRAKLRFDETIQTNPNFYYGPVTGLLARNAGFIFPGRLFRNHSHENPEGVLTKSHIRNFFGIYGEEYNLTYREGWERIPENWYKTPVDYSLVQLNLDTIDWMLKYPELGSVGGNTGTVNSFAGVDPGNLTGGVFNLANLLEGNNLLCFVFEVLKFAGPNALDGLYSTLAEPIEWVTKILAVPLLNVTCPAFQDLQMGGKPFWEAMKNEYPGAAKSGRAL</sequence>
<comment type="similarity">
    <text evidence="7">Belongs to the chloroperoxidase family.</text>
</comment>
<evidence type="ECO:0000256" key="8">
    <source>
        <dbReference type="SAM" id="SignalP"/>
    </source>
</evidence>
<keyword evidence="11" id="KW-1185">Reference proteome</keyword>
<dbReference type="InterPro" id="IPR000028">
    <property type="entry name" value="Chloroperoxidase"/>
</dbReference>
<keyword evidence="5" id="KW-0560">Oxidoreductase</keyword>
<evidence type="ECO:0000256" key="5">
    <source>
        <dbReference type="ARBA" id="ARBA00023002"/>
    </source>
</evidence>
<dbReference type="AlphaFoldDB" id="A0A1V6PFF1"/>
<comment type="caution">
    <text evidence="10">The sequence shown here is derived from an EMBL/GenBank/DDBJ whole genome shotgun (WGS) entry which is preliminary data.</text>
</comment>
<dbReference type="GO" id="GO:0004601">
    <property type="term" value="F:peroxidase activity"/>
    <property type="evidence" value="ECO:0007669"/>
    <property type="project" value="UniProtKB-KW"/>
</dbReference>
<reference evidence="11" key="1">
    <citation type="journal article" date="2017" name="Nat. Microbiol.">
        <title>Global analysis of biosynthetic gene clusters reveals vast potential of secondary metabolite production in Penicillium species.</title>
        <authorList>
            <person name="Nielsen J.C."/>
            <person name="Grijseels S."/>
            <person name="Prigent S."/>
            <person name="Ji B."/>
            <person name="Dainat J."/>
            <person name="Nielsen K.F."/>
            <person name="Frisvad J.C."/>
            <person name="Workman M."/>
            <person name="Nielsen J."/>
        </authorList>
    </citation>
    <scope>NUCLEOTIDE SEQUENCE [LARGE SCALE GENOMIC DNA]</scope>
    <source>
        <strain evidence="11">IBT 11843</strain>
    </source>
</reference>
<dbReference type="STRING" id="69771.A0A1V6PFF1"/>
<dbReference type="GO" id="GO:0046872">
    <property type="term" value="F:metal ion binding"/>
    <property type="evidence" value="ECO:0007669"/>
    <property type="project" value="UniProtKB-KW"/>
</dbReference>
<keyword evidence="3" id="KW-0349">Heme</keyword>
<feature type="chain" id="PRO_5011963469" description="Heme haloperoxidase family profile domain-containing protein" evidence="8">
    <location>
        <begin position="22"/>
        <end position="442"/>
    </location>
</feature>
<evidence type="ECO:0000256" key="7">
    <source>
        <dbReference type="ARBA" id="ARBA00025795"/>
    </source>
</evidence>
<dbReference type="OMA" id="AWYNMST"/>
<keyword evidence="2" id="KW-0575">Peroxidase</keyword>
<dbReference type="Pfam" id="PF01328">
    <property type="entry name" value="Peroxidase_2"/>
    <property type="match status" value="1"/>
</dbReference>
<evidence type="ECO:0000256" key="3">
    <source>
        <dbReference type="ARBA" id="ARBA00022617"/>
    </source>
</evidence>
<evidence type="ECO:0000313" key="11">
    <source>
        <dbReference type="Proteomes" id="UP000191522"/>
    </source>
</evidence>
<dbReference type="PANTHER" id="PTHR33577:SF16">
    <property type="entry name" value="HEME HALOPEROXIDASE FAMILY PROFILE DOMAIN-CONTAINING PROTEIN"/>
    <property type="match status" value="1"/>
</dbReference>
<keyword evidence="8" id="KW-0732">Signal</keyword>
<evidence type="ECO:0000256" key="4">
    <source>
        <dbReference type="ARBA" id="ARBA00022723"/>
    </source>
</evidence>
<evidence type="ECO:0000259" key="9">
    <source>
        <dbReference type="PROSITE" id="PS51405"/>
    </source>
</evidence>
<dbReference type="OrthoDB" id="407298at2759"/>